<dbReference type="InterPro" id="IPR008429">
    <property type="entry name" value="CLPTM1"/>
</dbReference>
<feature type="transmembrane region" description="Helical" evidence="7">
    <location>
        <begin position="426"/>
        <end position="446"/>
    </location>
</feature>
<dbReference type="EMBL" id="CCYA01000278">
    <property type="protein sequence ID" value="CEH16086.1"/>
    <property type="molecule type" value="Genomic_DNA"/>
</dbReference>
<keyword evidence="9" id="KW-1185">Reference proteome</keyword>
<dbReference type="OrthoDB" id="378564at2759"/>
<feature type="region of interest" description="Disordered" evidence="6">
    <location>
        <begin position="674"/>
        <end position="700"/>
    </location>
</feature>
<dbReference type="STRING" id="401625.A0A0P1BJK3"/>
<dbReference type="PANTHER" id="PTHR21347:SF0">
    <property type="entry name" value="LIPID SCRAMBLASE CLPTM1L"/>
    <property type="match status" value="1"/>
</dbReference>
<evidence type="ECO:0000313" key="9">
    <source>
        <dbReference type="Proteomes" id="UP000054845"/>
    </source>
</evidence>
<keyword evidence="5 7" id="KW-0472">Membrane</keyword>
<proteinExistence type="inferred from homology"/>
<accession>A0A0P1BJK3</accession>
<evidence type="ECO:0000256" key="2">
    <source>
        <dbReference type="ARBA" id="ARBA00009310"/>
    </source>
</evidence>
<dbReference type="AlphaFoldDB" id="A0A0P1BJK3"/>
<dbReference type="Proteomes" id="UP000054845">
    <property type="component" value="Unassembled WGS sequence"/>
</dbReference>
<feature type="compositionally biased region" description="Low complexity" evidence="6">
    <location>
        <begin position="1"/>
        <end position="12"/>
    </location>
</feature>
<evidence type="ECO:0000256" key="7">
    <source>
        <dbReference type="SAM" id="Phobius"/>
    </source>
</evidence>
<evidence type="ECO:0000313" key="8">
    <source>
        <dbReference type="EMBL" id="CEH16086.1"/>
    </source>
</evidence>
<evidence type="ECO:0000256" key="4">
    <source>
        <dbReference type="ARBA" id="ARBA00022989"/>
    </source>
</evidence>
<sequence>MSSNGAAAAAPTQGGGGGAQQGGDWKSTLTRAVAGYFVVQALLGPNGLVAYYYGKTQFQKPPDDAASGAVANEGAEAGAAKSFSVPGPRLPAGVSKLIKPHSVATPIAPPGTPLDIYLFLSQGPSPTEKDLETQWSALVSHGSGPWAETSSSKDILNIHRAEYDELLHDPIRQSMIAVNGVLPAARWSNVVVGDDALSRSVDLEIPIGPLVQSRNGSIWADIFAVPSGRPLRDFASSQMLPTLRVRKLLTRLYPQRRHREQRKLFGASDEKESTDSEKIQALKQEEELSASGPAPLVTFWHRNLTLGLATVDAKSALPIGKLPPPVLQHVHVQHDEAGNPTWTGEAEGHNAIAKPLLFSNDFWLLREHMNPINATLDTLPLTVNLYSTSFFKFQLITSMHDAFGKQEMGAAEVDLIKETLLTTSPWYLGLTMLVTLLHSLFEFLAFSSDVSHWRQKDNLAGVSIGSILTNVSEQTSWMILAGNGVGVLVEAWKLTKAVTVGIVPRRAEDRKGPLGWLPYQLDVQNKRTPSEEELRTQKYDRQAFKICGIVMGPVLVGYTVYSALYEQHKGWWSFIIGTLCSFVYAFGFVSLIPQLLVNYNMKSVAGYPAKTMIYKILGTVVDDFFAFAIKMPWLHRLACFRDDVIFLIFLYQRYIYGVDETRVNEFGQIVNKQKEDEKDAVDKIEDKKGQKGQKETRKTQ</sequence>
<name>A0A0P1BJK3_9BASI</name>
<dbReference type="GO" id="GO:0016020">
    <property type="term" value="C:membrane"/>
    <property type="evidence" value="ECO:0007669"/>
    <property type="project" value="UniProtKB-SubCell"/>
</dbReference>
<dbReference type="Pfam" id="PF05602">
    <property type="entry name" value="CLPTM1"/>
    <property type="match status" value="1"/>
</dbReference>
<reference evidence="8 9" key="1">
    <citation type="submission" date="2014-09" db="EMBL/GenBank/DDBJ databases">
        <authorList>
            <person name="Magalhaes I.L.F."/>
            <person name="Oliveira U."/>
            <person name="Santos F.R."/>
            <person name="Vidigal T.H.D.A."/>
            <person name="Brescovit A.D."/>
            <person name="Santos A.J."/>
        </authorList>
    </citation>
    <scope>NUCLEOTIDE SEQUENCE [LARGE SCALE GENOMIC DNA]</scope>
</reference>
<feature type="transmembrane region" description="Helical" evidence="7">
    <location>
        <begin position="543"/>
        <end position="564"/>
    </location>
</feature>
<organism evidence="8 9">
    <name type="scientific">Ceraceosorus bombacis</name>
    <dbReference type="NCBI Taxonomy" id="401625"/>
    <lineage>
        <taxon>Eukaryota</taxon>
        <taxon>Fungi</taxon>
        <taxon>Dikarya</taxon>
        <taxon>Basidiomycota</taxon>
        <taxon>Ustilaginomycotina</taxon>
        <taxon>Exobasidiomycetes</taxon>
        <taxon>Ceraceosorales</taxon>
        <taxon>Ceraceosoraceae</taxon>
        <taxon>Ceraceosorus</taxon>
    </lineage>
</organism>
<feature type="transmembrane region" description="Helical" evidence="7">
    <location>
        <begin position="570"/>
        <end position="592"/>
    </location>
</feature>
<evidence type="ECO:0000256" key="3">
    <source>
        <dbReference type="ARBA" id="ARBA00022692"/>
    </source>
</evidence>
<comment type="similarity">
    <text evidence="2">Belongs to the CLPTM1 family.</text>
</comment>
<protein>
    <submittedName>
        <fullName evidence="8">Transmembrane protein</fullName>
    </submittedName>
</protein>
<evidence type="ECO:0000256" key="6">
    <source>
        <dbReference type="SAM" id="MobiDB-lite"/>
    </source>
</evidence>
<evidence type="ECO:0000256" key="1">
    <source>
        <dbReference type="ARBA" id="ARBA00004141"/>
    </source>
</evidence>
<keyword evidence="3 7" id="KW-0812">Transmembrane</keyword>
<dbReference type="PANTHER" id="PTHR21347">
    <property type="entry name" value="CLEFT LIP AND PALATE ASSOCIATED TRANSMEMBRANE PROTEIN-RELATED"/>
    <property type="match status" value="1"/>
</dbReference>
<keyword evidence="4 7" id="KW-1133">Transmembrane helix</keyword>
<evidence type="ECO:0000256" key="5">
    <source>
        <dbReference type="ARBA" id="ARBA00023136"/>
    </source>
</evidence>
<dbReference type="GO" id="GO:0012505">
    <property type="term" value="C:endomembrane system"/>
    <property type="evidence" value="ECO:0007669"/>
    <property type="project" value="TreeGrafter"/>
</dbReference>
<comment type="subcellular location">
    <subcellularLocation>
        <location evidence="1">Membrane</location>
        <topology evidence="1">Multi-pass membrane protein</topology>
    </subcellularLocation>
</comment>
<feature type="region of interest" description="Disordered" evidence="6">
    <location>
        <begin position="1"/>
        <end position="24"/>
    </location>
</feature>